<dbReference type="Proteomes" id="UP000184139">
    <property type="component" value="Unassembled WGS sequence"/>
</dbReference>
<dbReference type="GO" id="GO:0006508">
    <property type="term" value="P:proteolysis"/>
    <property type="evidence" value="ECO:0007669"/>
    <property type="project" value="UniProtKB-KW"/>
</dbReference>
<feature type="active site" evidence="9">
    <location>
        <position position="136"/>
    </location>
</feature>
<comment type="function">
    <text evidence="9 10">This protein specifically catalyzes the removal of signal peptides from prolipoproteins.</text>
</comment>
<dbReference type="PROSITE" id="PS00855">
    <property type="entry name" value="SPASE_II"/>
    <property type="match status" value="1"/>
</dbReference>
<comment type="caution">
    <text evidence="9">Lacks conserved residue(s) required for the propagation of feature annotation.</text>
</comment>
<keyword evidence="5 9" id="KW-0064">Aspartyl protease</keyword>
<comment type="pathway">
    <text evidence="9">Protein modification; lipoprotein biosynthesis (signal peptide cleavage).</text>
</comment>
<accession>A0A1M5X9X9</accession>
<evidence type="ECO:0000313" key="13">
    <source>
        <dbReference type="Proteomes" id="UP000184139"/>
    </source>
</evidence>
<dbReference type="NCBIfam" id="TIGR00077">
    <property type="entry name" value="lspA"/>
    <property type="match status" value="1"/>
</dbReference>
<dbReference type="AlphaFoldDB" id="A0A1M5X9X9"/>
<sequence length="162" mass="17955">MRLYFLIFVVILAGDQLSKFIIVANLPLYDVREVIPGLFNLVHVTNKGAAFSLFASIDSPLRHYFFVGVNSLAVIGLTVAAWKIGGDLKRLYRISFGLIAAGALGNLIDRLRHGAVTDFLDFYLGSYHWPAFNVADSAICVGVGVMVLANILDIRNEKRRRQ</sequence>
<evidence type="ECO:0000313" key="12">
    <source>
        <dbReference type="EMBL" id="SHH96368.1"/>
    </source>
</evidence>
<dbReference type="PANTHER" id="PTHR33695">
    <property type="entry name" value="LIPOPROTEIN SIGNAL PEPTIDASE"/>
    <property type="match status" value="1"/>
</dbReference>
<feature type="transmembrane region" description="Helical" evidence="9">
    <location>
        <begin position="91"/>
        <end position="108"/>
    </location>
</feature>
<dbReference type="GO" id="GO:0004190">
    <property type="term" value="F:aspartic-type endopeptidase activity"/>
    <property type="evidence" value="ECO:0007669"/>
    <property type="project" value="UniProtKB-UniRule"/>
</dbReference>
<dbReference type="RefSeq" id="WP_244155859.1">
    <property type="nucleotide sequence ID" value="NZ_FQXS01000018.1"/>
</dbReference>
<evidence type="ECO:0000256" key="4">
    <source>
        <dbReference type="ARBA" id="ARBA00022692"/>
    </source>
</evidence>
<dbReference type="STRING" id="1121409.SAMN02745124_02884"/>
<keyword evidence="13" id="KW-1185">Reference proteome</keyword>
<dbReference type="InterPro" id="IPR001872">
    <property type="entry name" value="Peptidase_A8"/>
</dbReference>
<name>A0A1M5X9X9_9BACT</name>
<evidence type="ECO:0000256" key="7">
    <source>
        <dbReference type="ARBA" id="ARBA00022989"/>
    </source>
</evidence>
<keyword evidence="4 9" id="KW-0812">Transmembrane</keyword>
<reference evidence="12 13" key="1">
    <citation type="submission" date="2016-11" db="EMBL/GenBank/DDBJ databases">
        <authorList>
            <person name="Jaros S."/>
            <person name="Januszkiewicz K."/>
            <person name="Wedrychowicz H."/>
        </authorList>
    </citation>
    <scope>NUCLEOTIDE SEQUENCE [LARGE SCALE GENOMIC DNA]</scope>
    <source>
        <strain evidence="12 13">DSM 9705</strain>
    </source>
</reference>
<dbReference type="UniPathway" id="UPA00665"/>
<comment type="subcellular location">
    <subcellularLocation>
        <location evidence="9">Cell membrane</location>
        <topology evidence="9">Multi-pass membrane protein</topology>
    </subcellularLocation>
</comment>
<dbReference type="Pfam" id="PF01252">
    <property type="entry name" value="Peptidase_A8"/>
    <property type="match status" value="1"/>
</dbReference>
<keyword evidence="7 9" id="KW-1133">Transmembrane helix</keyword>
<evidence type="ECO:0000256" key="10">
    <source>
        <dbReference type="RuleBase" id="RU000594"/>
    </source>
</evidence>
<dbReference type="GO" id="GO:0005886">
    <property type="term" value="C:plasma membrane"/>
    <property type="evidence" value="ECO:0007669"/>
    <property type="project" value="UniProtKB-SubCell"/>
</dbReference>
<evidence type="ECO:0000256" key="8">
    <source>
        <dbReference type="ARBA" id="ARBA00023136"/>
    </source>
</evidence>
<feature type="active site" evidence="9">
    <location>
        <position position="118"/>
    </location>
</feature>
<evidence type="ECO:0000256" key="6">
    <source>
        <dbReference type="ARBA" id="ARBA00022801"/>
    </source>
</evidence>
<keyword evidence="2 9" id="KW-1003">Cell membrane</keyword>
<evidence type="ECO:0000256" key="9">
    <source>
        <dbReference type="HAMAP-Rule" id="MF_00161"/>
    </source>
</evidence>
<keyword evidence="8 9" id="KW-0472">Membrane</keyword>
<proteinExistence type="inferred from homology"/>
<comment type="catalytic activity">
    <reaction evidence="9 10">
        <text>Release of signal peptides from bacterial membrane prolipoproteins. Hydrolyzes -Xaa-Yaa-Zaa-|-(S,diacylglyceryl)Cys-, in which Xaa is hydrophobic (preferably Leu), and Yaa (Ala or Ser) and Zaa (Gly or Ala) have small, neutral side chains.</text>
        <dbReference type="EC" id="3.4.23.36"/>
    </reaction>
</comment>
<organism evidence="12 13">
    <name type="scientific">Desulfofustis glycolicus DSM 9705</name>
    <dbReference type="NCBI Taxonomy" id="1121409"/>
    <lineage>
        <taxon>Bacteria</taxon>
        <taxon>Pseudomonadati</taxon>
        <taxon>Thermodesulfobacteriota</taxon>
        <taxon>Desulfobulbia</taxon>
        <taxon>Desulfobulbales</taxon>
        <taxon>Desulfocapsaceae</taxon>
        <taxon>Desulfofustis</taxon>
    </lineage>
</organism>
<feature type="transmembrane region" description="Helical" evidence="9">
    <location>
        <begin position="128"/>
        <end position="152"/>
    </location>
</feature>
<dbReference type="EC" id="3.4.23.36" evidence="9"/>
<dbReference type="PRINTS" id="PR00781">
    <property type="entry name" value="LIPOSIGPTASE"/>
</dbReference>
<evidence type="ECO:0000256" key="3">
    <source>
        <dbReference type="ARBA" id="ARBA00022670"/>
    </source>
</evidence>
<evidence type="ECO:0000256" key="1">
    <source>
        <dbReference type="ARBA" id="ARBA00006139"/>
    </source>
</evidence>
<dbReference type="EMBL" id="FQXS01000018">
    <property type="protein sequence ID" value="SHH96368.1"/>
    <property type="molecule type" value="Genomic_DNA"/>
</dbReference>
<evidence type="ECO:0000256" key="5">
    <source>
        <dbReference type="ARBA" id="ARBA00022750"/>
    </source>
</evidence>
<gene>
    <name evidence="9" type="primary">lspA</name>
    <name evidence="12" type="ORF">SAMN02745124_02884</name>
</gene>
<keyword evidence="3 9" id="KW-0645">Protease</keyword>
<dbReference type="HAMAP" id="MF_00161">
    <property type="entry name" value="LspA"/>
    <property type="match status" value="1"/>
</dbReference>
<comment type="similarity">
    <text evidence="1 9 11">Belongs to the peptidase A8 family.</text>
</comment>
<evidence type="ECO:0000256" key="2">
    <source>
        <dbReference type="ARBA" id="ARBA00022475"/>
    </source>
</evidence>
<evidence type="ECO:0000256" key="11">
    <source>
        <dbReference type="RuleBase" id="RU004181"/>
    </source>
</evidence>
<keyword evidence="6 9" id="KW-0378">Hydrolase</keyword>
<dbReference type="PANTHER" id="PTHR33695:SF1">
    <property type="entry name" value="LIPOPROTEIN SIGNAL PEPTIDASE"/>
    <property type="match status" value="1"/>
</dbReference>
<protein>
    <recommendedName>
        <fullName evidence="9">Lipoprotein signal peptidase</fullName>
        <ecNumber evidence="9">3.4.23.36</ecNumber>
    </recommendedName>
    <alternativeName>
        <fullName evidence="9">Prolipoprotein signal peptidase</fullName>
    </alternativeName>
    <alternativeName>
        <fullName evidence="9">Signal peptidase II</fullName>
        <shortName evidence="9">SPase II</shortName>
    </alternativeName>
</protein>
<feature type="transmembrane region" description="Helical" evidence="9">
    <location>
        <begin position="63"/>
        <end position="84"/>
    </location>
</feature>